<evidence type="ECO:0000256" key="1">
    <source>
        <dbReference type="SAM" id="SignalP"/>
    </source>
</evidence>
<accession>A0AAE3N2A0</accession>
<feature type="signal peptide" evidence="1">
    <location>
        <begin position="1"/>
        <end position="21"/>
    </location>
</feature>
<feature type="domain" description="EF-hand" evidence="2">
    <location>
        <begin position="48"/>
        <end position="83"/>
    </location>
</feature>
<dbReference type="PROSITE" id="PS00018">
    <property type="entry name" value="EF_HAND_1"/>
    <property type="match status" value="1"/>
</dbReference>
<organism evidence="3 4">
    <name type="scientific">Ectorhizobium quercum</name>
    <dbReference type="NCBI Taxonomy" id="2965071"/>
    <lineage>
        <taxon>Bacteria</taxon>
        <taxon>Pseudomonadati</taxon>
        <taxon>Pseudomonadota</taxon>
        <taxon>Alphaproteobacteria</taxon>
        <taxon>Hyphomicrobiales</taxon>
        <taxon>Rhizobiaceae</taxon>
        <taxon>Ectorhizobium</taxon>
    </lineage>
</organism>
<evidence type="ECO:0000259" key="2">
    <source>
        <dbReference type="PROSITE" id="PS50222"/>
    </source>
</evidence>
<proteinExistence type="predicted"/>
<dbReference type="Proteomes" id="UP001208771">
    <property type="component" value="Unassembled WGS sequence"/>
</dbReference>
<dbReference type="AlphaFoldDB" id="A0AAE3N2A0"/>
<dbReference type="InterPro" id="IPR018247">
    <property type="entry name" value="EF_Hand_1_Ca_BS"/>
</dbReference>
<comment type="caution">
    <text evidence="3">The sequence shown here is derived from an EMBL/GenBank/DDBJ whole genome shotgun (WGS) entry which is preliminary data.</text>
</comment>
<protein>
    <recommendedName>
        <fullName evidence="2">EF-hand domain-containing protein</fullName>
    </recommendedName>
</protein>
<gene>
    <name evidence="3" type="ORF">NOF55_21545</name>
</gene>
<evidence type="ECO:0000313" key="4">
    <source>
        <dbReference type="Proteomes" id="UP001208771"/>
    </source>
</evidence>
<keyword evidence="1" id="KW-0732">Signal</keyword>
<dbReference type="GO" id="GO:0005509">
    <property type="term" value="F:calcium ion binding"/>
    <property type="evidence" value="ECO:0007669"/>
    <property type="project" value="InterPro"/>
</dbReference>
<dbReference type="PROSITE" id="PS50222">
    <property type="entry name" value="EF_HAND_2"/>
    <property type="match status" value="1"/>
</dbReference>
<sequence>MTAQRLLLAAVLLALAVPARAHRLDEYLQAATVAVARERVELHLRLTPGAEVADAVIARIDRDSDGTLSQAEWDGYAAAIQTDLSLEADGSTLPLRLTRAQFADIGQVKEGEAAILLDFAADLPPASGPRSLTFENRHQGGIAVYMVNALAPRDPGIRILRQHRSPDQSSWRLDFVTERPVH</sequence>
<feature type="chain" id="PRO_5042111212" description="EF-hand domain-containing protein" evidence="1">
    <location>
        <begin position="22"/>
        <end position="182"/>
    </location>
</feature>
<keyword evidence="4" id="KW-1185">Reference proteome</keyword>
<dbReference type="RefSeq" id="WP_306413190.1">
    <property type="nucleotide sequence ID" value="NZ_JANFPI010000010.1"/>
</dbReference>
<dbReference type="EMBL" id="JANFPI010000010">
    <property type="protein sequence ID" value="MCX8999693.1"/>
    <property type="molecule type" value="Genomic_DNA"/>
</dbReference>
<name>A0AAE3N2A0_9HYPH</name>
<reference evidence="3" key="1">
    <citation type="submission" date="2022-07" db="EMBL/GenBank/DDBJ databases">
        <title>Ectorhizobium quercum gen.nov., sp. nov.</title>
        <authorList>
            <person name="Ma T."/>
            <person name="Li Y."/>
        </authorList>
    </citation>
    <scope>NUCLEOTIDE SEQUENCE</scope>
    <source>
        <strain evidence="3">BDR2-2</strain>
    </source>
</reference>
<evidence type="ECO:0000313" key="3">
    <source>
        <dbReference type="EMBL" id="MCX8999693.1"/>
    </source>
</evidence>
<dbReference type="InterPro" id="IPR002048">
    <property type="entry name" value="EF_hand_dom"/>
</dbReference>